<dbReference type="PRINTS" id="PR00237">
    <property type="entry name" value="GPCRRHODOPSN"/>
</dbReference>
<dbReference type="PROSITE" id="PS00237">
    <property type="entry name" value="G_PROTEIN_RECEP_F1_1"/>
    <property type="match status" value="1"/>
</dbReference>
<evidence type="ECO:0000256" key="2">
    <source>
        <dbReference type="ARBA" id="ARBA00022475"/>
    </source>
</evidence>
<dbReference type="PANTHER" id="PTHR24228">
    <property type="entry name" value="B2 BRADYKININ RECEPTOR/ANGIOTENSIN II RECEPTOR"/>
    <property type="match status" value="1"/>
</dbReference>
<reference evidence="13" key="1">
    <citation type="submission" date="2025-08" db="UniProtKB">
        <authorList>
            <consortium name="RefSeq"/>
        </authorList>
    </citation>
    <scope>IDENTIFICATION</scope>
</reference>
<keyword evidence="7 9" id="KW-0675">Receptor</keyword>
<keyword evidence="5 9" id="KW-0297">G-protein coupled receptor</keyword>
<keyword evidence="2" id="KW-1003">Cell membrane</keyword>
<keyword evidence="6 10" id="KW-0472">Membrane</keyword>
<proteinExistence type="inferred from homology"/>
<organism evidence="12 13">
    <name type="scientific">Acanthaster planci</name>
    <name type="common">Crown-of-thorns starfish</name>
    <dbReference type="NCBI Taxonomy" id="133434"/>
    <lineage>
        <taxon>Eukaryota</taxon>
        <taxon>Metazoa</taxon>
        <taxon>Echinodermata</taxon>
        <taxon>Eleutherozoa</taxon>
        <taxon>Asterozoa</taxon>
        <taxon>Asteroidea</taxon>
        <taxon>Valvatacea</taxon>
        <taxon>Valvatida</taxon>
        <taxon>Acanthasteridae</taxon>
        <taxon>Acanthaster</taxon>
    </lineage>
</organism>
<dbReference type="Gene3D" id="1.20.1070.10">
    <property type="entry name" value="Rhodopsin 7-helix transmembrane proteins"/>
    <property type="match status" value="1"/>
</dbReference>
<name>A0A8B7XXH4_ACAPL</name>
<protein>
    <submittedName>
        <fullName evidence="13">Melanopsin-A-like</fullName>
    </submittedName>
</protein>
<feature type="transmembrane region" description="Helical" evidence="10">
    <location>
        <begin position="98"/>
        <end position="126"/>
    </location>
</feature>
<dbReference type="CDD" id="cd00637">
    <property type="entry name" value="7tm_classA_rhodopsin-like"/>
    <property type="match status" value="1"/>
</dbReference>
<accession>A0A8B7XXH4</accession>
<evidence type="ECO:0000256" key="6">
    <source>
        <dbReference type="ARBA" id="ARBA00023136"/>
    </source>
</evidence>
<feature type="domain" description="G-protein coupled receptors family 1 profile" evidence="11">
    <location>
        <begin position="44"/>
        <end position="310"/>
    </location>
</feature>
<comment type="similarity">
    <text evidence="9">Belongs to the G-protein coupled receptor 1 family.</text>
</comment>
<sequence>MENSTLSETFVQTTEPAFMVYTSYFMRQIFAALSITLAVVGLVGNAMVILAVPLSKKLRTVANAFVINLSISDLITCALLPIEAMAVLSEDGWPLPHAYWLCVMTSVFIILSTGCSSTNLALIAINRWVRITRPRIVAHRIYTWRKITLMLVFSWLMPLCVTLVPPLAGFGELGYEPRYSFCAWVKANPKSFHHNIIVGVFYAPIQLIIITFCYGSIFRYMVKTSRRMVQHEVNTVSSFVSGSNTSIQKTLWKRQIIVTKNLVYVVCTFMVCLFLFLFSLLPLGYDWSIRMTPYIFAIVYCNCIIDPIIYAASHPDFKDVFRYMVRCRWRNTP</sequence>
<evidence type="ECO:0000313" key="12">
    <source>
        <dbReference type="Proteomes" id="UP000694845"/>
    </source>
</evidence>
<feature type="transmembrane region" description="Helical" evidence="10">
    <location>
        <begin position="262"/>
        <end position="285"/>
    </location>
</feature>
<dbReference type="OMA" id="IRNASTW"/>
<evidence type="ECO:0000256" key="8">
    <source>
        <dbReference type="ARBA" id="ARBA00023224"/>
    </source>
</evidence>
<evidence type="ECO:0000256" key="5">
    <source>
        <dbReference type="ARBA" id="ARBA00023040"/>
    </source>
</evidence>
<dbReference type="GO" id="GO:0004930">
    <property type="term" value="F:G protein-coupled receptor activity"/>
    <property type="evidence" value="ECO:0007669"/>
    <property type="project" value="UniProtKB-KW"/>
</dbReference>
<keyword evidence="8 9" id="KW-0807">Transducer</keyword>
<evidence type="ECO:0000313" key="13">
    <source>
        <dbReference type="RefSeq" id="XP_022085584.1"/>
    </source>
</evidence>
<evidence type="ECO:0000256" key="3">
    <source>
        <dbReference type="ARBA" id="ARBA00022692"/>
    </source>
</evidence>
<comment type="subcellular location">
    <subcellularLocation>
        <location evidence="1">Cell membrane</location>
        <topology evidence="1">Multi-pass membrane protein</topology>
    </subcellularLocation>
</comment>
<evidence type="ECO:0000256" key="10">
    <source>
        <dbReference type="SAM" id="Phobius"/>
    </source>
</evidence>
<dbReference type="KEGG" id="aplc:110976536"/>
<evidence type="ECO:0000256" key="7">
    <source>
        <dbReference type="ARBA" id="ARBA00023170"/>
    </source>
</evidence>
<feature type="transmembrane region" description="Helical" evidence="10">
    <location>
        <begin position="196"/>
        <end position="218"/>
    </location>
</feature>
<dbReference type="PANTHER" id="PTHR24228:SF72">
    <property type="entry name" value="G-PROTEIN COUPLED RECEPTORS FAMILY 1 PROFILE DOMAIN-CONTAINING PROTEIN"/>
    <property type="match status" value="1"/>
</dbReference>
<dbReference type="InterPro" id="IPR000276">
    <property type="entry name" value="GPCR_Rhodpsn"/>
</dbReference>
<gene>
    <name evidence="13" type="primary">LOC110976536</name>
</gene>
<dbReference type="InterPro" id="IPR017452">
    <property type="entry name" value="GPCR_Rhodpsn_7TM"/>
</dbReference>
<evidence type="ECO:0000256" key="4">
    <source>
        <dbReference type="ARBA" id="ARBA00022989"/>
    </source>
</evidence>
<feature type="transmembrane region" description="Helical" evidence="10">
    <location>
        <begin position="147"/>
        <end position="168"/>
    </location>
</feature>
<evidence type="ECO:0000259" key="11">
    <source>
        <dbReference type="PROSITE" id="PS50262"/>
    </source>
</evidence>
<feature type="transmembrane region" description="Helical" evidence="10">
    <location>
        <begin position="291"/>
        <end position="312"/>
    </location>
</feature>
<evidence type="ECO:0000256" key="9">
    <source>
        <dbReference type="RuleBase" id="RU000688"/>
    </source>
</evidence>
<dbReference type="Pfam" id="PF00001">
    <property type="entry name" value="7tm_1"/>
    <property type="match status" value="1"/>
</dbReference>
<dbReference type="Proteomes" id="UP000694845">
    <property type="component" value="Unplaced"/>
</dbReference>
<dbReference type="GeneID" id="110976536"/>
<keyword evidence="12" id="KW-1185">Reference proteome</keyword>
<dbReference type="AlphaFoldDB" id="A0A8B7XXH4"/>
<evidence type="ECO:0000256" key="1">
    <source>
        <dbReference type="ARBA" id="ARBA00004651"/>
    </source>
</evidence>
<dbReference type="RefSeq" id="XP_022085584.1">
    <property type="nucleotide sequence ID" value="XM_022229892.1"/>
</dbReference>
<keyword evidence="4 10" id="KW-1133">Transmembrane helix</keyword>
<dbReference type="GO" id="GO:0005886">
    <property type="term" value="C:plasma membrane"/>
    <property type="evidence" value="ECO:0007669"/>
    <property type="project" value="UniProtKB-SubCell"/>
</dbReference>
<dbReference type="PROSITE" id="PS50262">
    <property type="entry name" value="G_PROTEIN_RECEP_F1_2"/>
    <property type="match status" value="1"/>
</dbReference>
<feature type="transmembrane region" description="Helical" evidence="10">
    <location>
        <begin position="29"/>
        <end position="52"/>
    </location>
</feature>
<keyword evidence="3 9" id="KW-0812">Transmembrane</keyword>
<dbReference type="OrthoDB" id="10044919at2759"/>
<dbReference type="SUPFAM" id="SSF81321">
    <property type="entry name" value="Family A G protein-coupled receptor-like"/>
    <property type="match status" value="1"/>
</dbReference>
<feature type="transmembrane region" description="Helical" evidence="10">
    <location>
        <begin position="64"/>
        <end position="86"/>
    </location>
</feature>